<name>A0ABY6KF99_9ARAC</name>
<evidence type="ECO:0000256" key="1">
    <source>
        <dbReference type="SAM" id="MobiDB-lite"/>
    </source>
</evidence>
<feature type="compositionally biased region" description="Basic and acidic residues" evidence="1">
    <location>
        <begin position="110"/>
        <end position="138"/>
    </location>
</feature>
<gene>
    <name evidence="2" type="ORF">LAZ67_5001097</name>
</gene>
<keyword evidence="3" id="KW-1185">Reference proteome</keyword>
<protein>
    <recommendedName>
        <fullName evidence="4">Mos1 transposase HTH domain-containing protein</fullName>
    </recommendedName>
</protein>
<sequence>MRNLVKVYREHLFLMKQVYVKLCLSKSNALIWHMLFLVQINKLDDKHTGRPNSSMTPELRVFVANNRCASLRMMSELLDINKETIRPFHIRIWAKKKRRWNTGHGAQGYNDHRSDPGERPRVDDWRPERQEWIEDRGPFYRRATRRGHRKTAGELQDIRGPYLRGPQN</sequence>
<dbReference type="Proteomes" id="UP001235939">
    <property type="component" value="Chromosome 05"/>
</dbReference>
<accession>A0ABY6KF99</accession>
<evidence type="ECO:0008006" key="4">
    <source>
        <dbReference type="Google" id="ProtNLM"/>
    </source>
</evidence>
<proteinExistence type="predicted"/>
<evidence type="ECO:0000313" key="3">
    <source>
        <dbReference type="Proteomes" id="UP001235939"/>
    </source>
</evidence>
<reference evidence="2 3" key="1">
    <citation type="submission" date="2022-01" db="EMBL/GenBank/DDBJ databases">
        <title>A chromosomal length assembly of Cordylochernes scorpioides.</title>
        <authorList>
            <person name="Zeh D."/>
            <person name="Zeh J."/>
        </authorList>
    </citation>
    <scope>NUCLEOTIDE SEQUENCE [LARGE SCALE GENOMIC DNA]</scope>
    <source>
        <strain evidence="2">IN4F17</strain>
        <tissue evidence="2">Whole Body</tissue>
    </source>
</reference>
<feature type="region of interest" description="Disordered" evidence="1">
    <location>
        <begin position="104"/>
        <end position="168"/>
    </location>
</feature>
<evidence type="ECO:0000313" key="2">
    <source>
        <dbReference type="EMBL" id="UYV67521.1"/>
    </source>
</evidence>
<organism evidence="2 3">
    <name type="scientific">Cordylochernes scorpioides</name>
    <dbReference type="NCBI Taxonomy" id="51811"/>
    <lineage>
        <taxon>Eukaryota</taxon>
        <taxon>Metazoa</taxon>
        <taxon>Ecdysozoa</taxon>
        <taxon>Arthropoda</taxon>
        <taxon>Chelicerata</taxon>
        <taxon>Arachnida</taxon>
        <taxon>Pseudoscorpiones</taxon>
        <taxon>Cheliferoidea</taxon>
        <taxon>Chernetidae</taxon>
        <taxon>Cordylochernes</taxon>
    </lineage>
</organism>
<dbReference type="EMBL" id="CP092867">
    <property type="protein sequence ID" value="UYV67521.1"/>
    <property type="molecule type" value="Genomic_DNA"/>
</dbReference>